<sequence>MGVVSRKVFPVCGNLCFFCPELRPRSRQPVKRYKKILAEIIPRTPEGQPNERKIGKLCEYVSRNPLRVPKITDYLEHKCCKELRNEHFNLAKVVMSIYGRLLLSCREQMPLFAGSLLAVIRIFLDQTRNDEMQIIGCQILFDFVNSQMDGTYMFSLESMIPKLCELAQEMGGDEKARNMQCAVLQVLSSMIWFMGEHSHISEAFDN</sequence>
<dbReference type="Pfam" id="PF21052">
    <property type="entry name" value="EFR3_ARM"/>
    <property type="match status" value="1"/>
</dbReference>
<dbReference type="OrthoDB" id="19232at2759"/>
<dbReference type="PANTHER" id="PTHR46087:SF9">
    <property type="entry name" value="ARM REPEAT SUPERFAMILY PROTEIN"/>
    <property type="match status" value="1"/>
</dbReference>
<keyword evidence="2" id="KW-1185">Reference proteome</keyword>
<dbReference type="InterPro" id="IPR016024">
    <property type="entry name" value="ARM-type_fold"/>
</dbReference>
<accession>A0A0K9NZI0</accession>
<dbReference type="EMBL" id="LFYR01001488">
    <property type="protein sequence ID" value="KMZ61412.1"/>
    <property type="molecule type" value="Genomic_DNA"/>
</dbReference>
<dbReference type="PANTHER" id="PTHR46087">
    <property type="entry name" value="PUTATIVE, EXPRESSED-RELATED"/>
    <property type="match status" value="1"/>
</dbReference>
<reference evidence="2" key="1">
    <citation type="journal article" date="2016" name="Nature">
        <title>The genome of the seagrass Zostera marina reveals angiosperm adaptation to the sea.</title>
        <authorList>
            <person name="Olsen J.L."/>
            <person name="Rouze P."/>
            <person name="Verhelst B."/>
            <person name="Lin Y.-C."/>
            <person name="Bayer T."/>
            <person name="Collen J."/>
            <person name="Dattolo E."/>
            <person name="De Paoli E."/>
            <person name="Dittami S."/>
            <person name="Maumus F."/>
            <person name="Michel G."/>
            <person name="Kersting A."/>
            <person name="Lauritano C."/>
            <person name="Lohaus R."/>
            <person name="Toepel M."/>
            <person name="Tonon T."/>
            <person name="Vanneste K."/>
            <person name="Amirebrahimi M."/>
            <person name="Brakel J."/>
            <person name="Bostroem C."/>
            <person name="Chovatia M."/>
            <person name="Grimwood J."/>
            <person name="Jenkins J.W."/>
            <person name="Jueterbock A."/>
            <person name="Mraz A."/>
            <person name="Stam W.T."/>
            <person name="Tice H."/>
            <person name="Bornberg-Bauer E."/>
            <person name="Green P.J."/>
            <person name="Pearson G.A."/>
            <person name="Procaccini G."/>
            <person name="Duarte C.M."/>
            <person name="Schmutz J."/>
            <person name="Reusch T.B.H."/>
            <person name="Van de Peer Y."/>
        </authorList>
    </citation>
    <scope>NUCLEOTIDE SEQUENCE [LARGE SCALE GENOMIC DNA]</scope>
    <source>
        <strain evidence="2">cv. Finnish</strain>
    </source>
</reference>
<evidence type="ECO:0000313" key="1">
    <source>
        <dbReference type="EMBL" id="KMZ61412.1"/>
    </source>
</evidence>
<protein>
    <submittedName>
        <fullName evidence="1">Cyclin-like protein</fullName>
    </submittedName>
</protein>
<dbReference type="InterPro" id="IPR049152">
    <property type="entry name" value="EFR3-like_ARM"/>
</dbReference>
<dbReference type="SUPFAM" id="SSF48371">
    <property type="entry name" value="ARM repeat"/>
    <property type="match status" value="1"/>
</dbReference>
<evidence type="ECO:0000313" key="2">
    <source>
        <dbReference type="Proteomes" id="UP000036987"/>
    </source>
</evidence>
<gene>
    <name evidence="1" type="ORF">ZOSMA_52G00630</name>
</gene>
<organism evidence="1 2">
    <name type="scientific">Zostera marina</name>
    <name type="common">Eelgrass</name>
    <dbReference type="NCBI Taxonomy" id="29655"/>
    <lineage>
        <taxon>Eukaryota</taxon>
        <taxon>Viridiplantae</taxon>
        <taxon>Streptophyta</taxon>
        <taxon>Embryophyta</taxon>
        <taxon>Tracheophyta</taxon>
        <taxon>Spermatophyta</taxon>
        <taxon>Magnoliopsida</taxon>
        <taxon>Liliopsida</taxon>
        <taxon>Zosteraceae</taxon>
        <taxon>Zostera</taxon>
    </lineage>
</organism>
<feature type="non-terminal residue" evidence="1">
    <location>
        <position position="206"/>
    </location>
</feature>
<comment type="caution">
    <text evidence="1">The sequence shown here is derived from an EMBL/GenBank/DDBJ whole genome shotgun (WGS) entry which is preliminary data.</text>
</comment>
<dbReference type="InterPro" id="IPR055296">
    <property type="entry name" value="SRL2-like"/>
</dbReference>
<proteinExistence type="predicted"/>
<name>A0A0K9NZI0_ZOSMR</name>
<dbReference type="AlphaFoldDB" id="A0A0K9NZI0"/>
<dbReference type="Proteomes" id="UP000036987">
    <property type="component" value="Unassembled WGS sequence"/>
</dbReference>